<evidence type="ECO:0000313" key="1">
    <source>
        <dbReference type="EMBL" id="CAD9988669.1"/>
    </source>
</evidence>
<name>A0A7S2YQB9_9STRA</name>
<protein>
    <recommendedName>
        <fullName evidence="2">Methyltransferase FkbM domain-containing protein</fullName>
    </recommendedName>
</protein>
<dbReference type="InterPro" id="IPR029063">
    <property type="entry name" value="SAM-dependent_MTases_sf"/>
</dbReference>
<reference evidence="1" key="1">
    <citation type="submission" date="2021-01" db="EMBL/GenBank/DDBJ databases">
        <authorList>
            <person name="Corre E."/>
            <person name="Pelletier E."/>
            <person name="Niang G."/>
            <person name="Scheremetjew M."/>
            <person name="Finn R."/>
            <person name="Kale V."/>
            <person name="Holt S."/>
            <person name="Cochrane G."/>
            <person name="Meng A."/>
            <person name="Brown T."/>
            <person name="Cohen L."/>
        </authorList>
    </citation>
    <scope>NUCLEOTIDE SEQUENCE</scope>
    <source>
        <strain evidence="1">CCMP125</strain>
    </source>
</reference>
<evidence type="ECO:0008006" key="2">
    <source>
        <dbReference type="Google" id="ProtNLM"/>
    </source>
</evidence>
<organism evidence="1">
    <name type="scientific">Entomoneis paludosa</name>
    <dbReference type="NCBI Taxonomy" id="265537"/>
    <lineage>
        <taxon>Eukaryota</taxon>
        <taxon>Sar</taxon>
        <taxon>Stramenopiles</taxon>
        <taxon>Ochrophyta</taxon>
        <taxon>Bacillariophyta</taxon>
        <taxon>Bacillariophyceae</taxon>
        <taxon>Bacillariophycidae</taxon>
        <taxon>Entomoneidaceae</taxon>
        <taxon>Entomoneis</taxon>
    </lineage>
</organism>
<dbReference type="AlphaFoldDB" id="A0A7S2YQB9"/>
<dbReference type="EMBL" id="HBHT01035644">
    <property type="protein sequence ID" value="CAD9988669.1"/>
    <property type="molecule type" value="Transcribed_RNA"/>
</dbReference>
<accession>A0A7S2YQB9</accession>
<gene>
    <name evidence="1" type="ORF">APAL1065_LOCUS23958</name>
</gene>
<sequence length="151" mass="16991">MGGTHTKVMTNDRAGVADATHDREGIDYAIGTSVDSMQFFLPSKGPLMLKVDVEGVEIEALMGALNFLRQSDLKLVLMESSPAYFLTLASDTTTVFSIFYEKGLLPHRKLKTWVPMEGDWKQWQRLYSLPATVDIVWMEPEFSKNAAWNKA</sequence>
<proteinExistence type="predicted"/>
<dbReference type="SUPFAM" id="SSF53335">
    <property type="entry name" value="S-adenosyl-L-methionine-dependent methyltransferases"/>
    <property type="match status" value="1"/>
</dbReference>
<dbReference type="Gene3D" id="3.40.50.150">
    <property type="entry name" value="Vaccinia Virus protein VP39"/>
    <property type="match status" value="1"/>
</dbReference>